<dbReference type="EMBL" id="CAJVPU010001102">
    <property type="protein sequence ID" value="CAG8471073.1"/>
    <property type="molecule type" value="Genomic_DNA"/>
</dbReference>
<dbReference type="Proteomes" id="UP000789702">
    <property type="component" value="Unassembled WGS sequence"/>
</dbReference>
<accession>A0ACA9KFY4</accession>
<keyword evidence="2" id="KW-1185">Reference proteome</keyword>
<evidence type="ECO:0000313" key="1">
    <source>
        <dbReference type="EMBL" id="CAG8471073.1"/>
    </source>
</evidence>
<proteinExistence type="predicted"/>
<comment type="caution">
    <text evidence="1">The sequence shown here is derived from an EMBL/GenBank/DDBJ whole genome shotgun (WGS) entry which is preliminary data.</text>
</comment>
<protein>
    <submittedName>
        <fullName evidence="1">6456_t:CDS:1</fullName>
    </submittedName>
</protein>
<evidence type="ECO:0000313" key="2">
    <source>
        <dbReference type="Proteomes" id="UP000789702"/>
    </source>
</evidence>
<name>A0ACA9KFY4_9GLOM</name>
<gene>
    <name evidence="1" type="ORF">DHETER_LOCUS1715</name>
</gene>
<sequence length="548" mass="61096">MNCHIYLFFLCFSVFLISEVLADCDYVNTSGCKCNTNDAIGGLKCGYELNNHCLPDPSSIFQCNPGGTQNCRYGSCTYGCCGTGDGHSYCCKDSTCSGCPPGHWYKKKETSTSVPSSSSPPPTTTTTDCNNPAPNSCSFYTSCLENKFHCGPMGYPINYGDKNCRKFINAMNKFSSAGKKWVTDTMLCLQKALISTYKNNKTTCSEISNTAFNSHASCYITSGVCFLPPTDWGVIFETVSLKDIFGSKQAFTQALETASHLTLLGHPSGPGYVLRLWTGREHDKFGFNVTQDIKQIFPGMPRTHVTSACTNCQKRRGRCSGTPCTSCVKRGLNCVFKPGKKRGPKPKNEVVADATLFTQKQEYDPGPYVSDNQQLCNGIINSMQKNVRTTSTEYLNYLNQEQQLYNNSTITPEVIDRFQADNAMINSHNARFNHESTMVLSDLYFFPFIGDRLEHSEYQHDNLSLAYNSGTITQEIFDPFRVDNAMINSQNAGFNHESIMALPDLYFVPFIGDRLEHSEYQHDNLSLAYNSDHNYVAPNFNPNRGHSH</sequence>
<reference evidence="1" key="1">
    <citation type="submission" date="2021-06" db="EMBL/GenBank/DDBJ databases">
        <authorList>
            <person name="Kallberg Y."/>
            <person name="Tangrot J."/>
            <person name="Rosling A."/>
        </authorList>
    </citation>
    <scope>NUCLEOTIDE SEQUENCE</scope>
    <source>
        <strain evidence="1">IL203A</strain>
    </source>
</reference>
<organism evidence="1 2">
    <name type="scientific">Dentiscutata heterogama</name>
    <dbReference type="NCBI Taxonomy" id="1316150"/>
    <lineage>
        <taxon>Eukaryota</taxon>
        <taxon>Fungi</taxon>
        <taxon>Fungi incertae sedis</taxon>
        <taxon>Mucoromycota</taxon>
        <taxon>Glomeromycotina</taxon>
        <taxon>Glomeromycetes</taxon>
        <taxon>Diversisporales</taxon>
        <taxon>Gigasporaceae</taxon>
        <taxon>Dentiscutata</taxon>
    </lineage>
</organism>